<keyword evidence="2" id="KW-0479">Metal-binding</keyword>
<evidence type="ECO:0000256" key="3">
    <source>
        <dbReference type="ARBA" id="ARBA00022801"/>
    </source>
</evidence>
<dbReference type="AlphaFoldDB" id="A0A0U3LN59"/>
<evidence type="ECO:0000313" key="7">
    <source>
        <dbReference type="Proteomes" id="UP000064183"/>
    </source>
</evidence>
<dbReference type="STRING" id="1172567.WQO_09430"/>
<feature type="domain" description="PIN" evidence="5">
    <location>
        <begin position="4"/>
        <end position="112"/>
    </location>
</feature>
<evidence type="ECO:0000256" key="1">
    <source>
        <dbReference type="ARBA" id="ARBA00022722"/>
    </source>
</evidence>
<evidence type="ECO:0000256" key="2">
    <source>
        <dbReference type="ARBA" id="ARBA00022723"/>
    </source>
</evidence>
<dbReference type="Pfam" id="PF01850">
    <property type="entry name" value="PIN"/>
    <property type="match status" value="1"/>
</dbReference>
<dbReference type="GeneID" id="27782547"/>
<dbReference type="PANTHER" id="PTHR36173:SF2">
    <property type="entry name" value="RIBONUCLEASE VAPC16"/>
    <property type="match status" value="1"/>
</dbReference>
<evidence type="ECO:0000259" key="5">
    <source>
        <dbReference type="Pfam" id="PF01850"/>
    </source>
</evidence>
<dbReference type="InterPro" id="IPR029060">
    <property type="entry name" value="PIN-like_dom_sf"/>
</dbReference>
<evidence type="ECO:0000313" key="6">
    <source>
        <dbReference type="EMBL" id="ALU93561.1"/>
    </source>
</evidence>
<keyword evidence="1" id="KW-0540">Nuclease</keyword>
<reference evidence="6 7" key="1">
    <citation type="journal article" date="2012" name="J. Bacteriol.">
        <title>Draft genome sequence of Streptomyces globisporus C-1027, which produces an antitumor antibiotic consisting of a nine-membered enediyne with a chromoprotein.</title>
        <authorList>
            <person name="Wang L."/>
            <person name="Wang S."/>
            <person name="He Q."/>
            <person name="Yu T."/>
            <person name="Li Q."/>
            <person name="Hong B."/>
        </authorList>
    </citation>
    <scope>NUCLEOTIDE SEQUENCE [LARGE SCALE GENOMIC DNA]</scope>
    <source>
        <strain evidence="6 7">C-1027</strain>
    </source>
</reference>
<dbReference type="InterPro" id="IPR052919">
    <property type="entry name" value="TA_system_RNase"/>
</dbReference>
<sequence length="124" mass="13782">MHLLLDTPVILWWLDDAPDLSEEGKHLLGSADAVHISAVSPWEITFKQHLGLLEGPGDLAERVRDLAFPSIPVTAAQGVRAGRLPMVHEDPFDRLLIAQAQAHRLVLVTRNAWIPQYDVTVVRV</sequence>
<dbReference type="KEGG" id="sgb:WQO_09430"/>
<dbReference type="CDD" id="cd09872">
    <property type="entry name" value="PIN_Sll0205-like"/>
    <property type="match status" value="1"/>
</dbReference>
<dbReference type="PANTHER" id="PTHR36173">
    <property type="entry name" value="RIBONUCLEASE VAPC16-RELATED"/>
    <property type="match status" value="1"/>
</dbReference>
<dbReference type="SUPFAM" id="SSF88723">
    <property type="entry name" value="PIN domain-like"/>
    <property type="match status" value="1"/>
</dbReference>
<gene>
    <name evidence="6" type="ORF">WQO_09430</name>
</gene>
<dbReference type="Gene3D" id="3.40.50.1010">
    <property type="entry name" value="5'-nuclease"/>
    <property type="match status" value="1"/>
</dbReference>
<proteinExistence type="predicted"/>
<evidence type="ECO:0000256" key="4">
    <source>
        <dbReference type="ARBA" id="ARBA00022842"/>
    </source>
</evidence>
<dbReference type="RefSeq" id="WP_010057563.1">
    <property type="nucleotide sequence ID" value="NZ_CP013738.1"/>
</dbReference>
<dbReference type="GO" id="GO:0016787">
    <property type="term" value="F:hydrolase activity"/>
    <property type="evidence" value="ECO:0007669"/>
    <property type="project" value="UniProtKB-KW"/>
</dbReference>
<protein>
    <submittedName>
        <fullName evidence="6">Twitching motility protein PilT</fullName>
    </submittedName>
</protein>
<keyword evidence="4" id="KW-0460">Magnesium</keyword>
<dbReference type="GO" id="GO:0004518">
    <property type="term" value="F:nuclease activity"/>
    <property type="evidence" value="ECO:0007669"/>
    <property type="project" value="UniProtKB-KW"/>
</dbReference>
<dbReference type="EMBL" id="CP013738">
    <property type="protein sequence ID" value="ALU93561.1"/>
    <property type="molecule type" value="Genomic_DNA"/>
</dbReference>
<dbReference type="InterPro" id="IPR041705">
    <property type="entry name" value="PIN_Sll0205"/>
</dbReference>
<organism evidence="6 7">
    <name type="scientific">Streptomyces globisporus C-1027</name>
    <dbReference type="NCBI Taxonomy" id="1172567"/>
    <lineage>
        <taxon>Bacteria</taxon>
        <taxon>Bacillati</taxon>
        <taxon>Actinomycetota</taxon>
        <taxon>Actinomycetes</taxon>
        <taxon>Kitasatosporales</taxon>
        <taxon>Streptomycetaceae</taxon>
        <taxon>Streptomyces</taxon>
    </lineage>
</organism>
<keyword evidence="3" id="KW-0378">Hydrolase</keyword>
<name>A0A0U3LN59_STRGL</name>
<dbReference type="GO" id="GO:0046872">
    <property type="term" value="F:metal ion binding"/>
    <property type="evidence" value="ECO:0007669"/>
    <property type="project" value="UniProtKB-KW"/>
</dbReference>
<dbReference type="InterPro" id="IPR002716">
    <property type="entry name" value="PIN_dom"/>
</dbReference>
<accession>A0A0U3LN59</accession>
<dbReference type="Proteomes" id="UP000064183">
    <property type="component" value="Chromosome"/>
</dbReference>